<evidence type="ECO:0000256" key="1">
    <source>
        <dbReference type="SAM" id="Phobius"/>
    </source>
</evidence>
<protein>
    <submittedName>
        <fullName evidence="2">Uncharacterized protein</fullName>
    </submittedName>
</protein>
<keyword evidence="1" id="KW-0472">Membrane</keyword>
<sequence>MNERETLRELLGRAVDTVEAPVGRGGDSVFARAAALRRRRRTAVTGAVAAVVAGGVVLGPGLLPDGTGGQDVTAAGTGSAGTGTGASGFAKLLPAGVGKVHEVTLTQVFGWRTSAMSAKGAGPYDGDYAVARDGGVGYVTVRLHDKAKVAGPASCADGYFTKSEKDCTSVKVPGAGLLSIWKVSGSKADKESDSWLEARLVRDDGTLLLVQDWMGTQRGPGKEGPPLKTYPLTKAQLRQLALNPALLP</sequence>
<comment type="caution">
    <text evidence="2">The sequence shown here is derived from an EMBL/GenBank/DDBJ whole genome shotgun (WGS) entry which is preliminary data.</text>
</comment>
<accession>A0ABU0Q747</accession>
<keyword evidence="3" id="KW-1185">Reference proteome</keyword>
<evidence type="ECO:0000313" key="3">
    <source>
        <dbReference type="Proteomes" id="UP001243364"/>
    </source>
</evidence>
<evidence type="ECO:0000313" key="2">
    <source>
        <dbReference type="EMBL" id="MDQ0686206.1"/>
    </source>
</evidence>
<dbReference type="EMBL" id="JAUSYA010000001">
    <property type="protein sequence ID" value="MDQ0686206.1"/>
    <property type="molecule type" value="Genomic_DNA"/>
</dbReference>
<keyword evidence="1" id="KW-0812">Transmembrane</keyword>
<gene>
    <name evidence="2" type="ORF">QFZ56_005169</name>
</gene>
<feature type="transmembrane region" description="Helical" evidence="1">
    <location>
        <begin position="42"/>
        <end position="63"/>
    </location>
</feature>
<proteinExistence type="predicted"/>
<reference evidence="2 3" key="1">
    <citation type="submission" date="2023-07" db="EMBL/GenBank/DDBJ databases">
        <title>Comparative genomics of wheat-associated soil bacteria to identify genetic determinants of phenazine resistance.</title>
        <authorList>
            <person name="Mouncey N."/>
        </authorList>
    </citation>
    <scope>NUCLEOTIDE SEQUENCE [LARGE SCALE GENOMIC DNA]</scope>
    <source>
        <strain evidence="2 3">W4I19-2</strain>
    </source>
</reference>
<name>A0ABU0Q747_STRAH</name>
<keyword evidence="1" id="KW-1133">Transmembrane helix</keyword>
<dbReference type="RefSeq" id="WP_307045831.1">
    <property type="nucleotide sequence ID" value="NZ_JAUSYA010000001.1"/>
</dbReference>
<dbReference type="Proteomes" id="UP001243364">
    <property type="component" value="Unassembled WGS sequence"/>
</dbReference>
<organism evidence="2 3">
    <name type="scientific">Streptomyces achromogenes</name>
    <dbReference type="NCBI Taxonomy" id="67255"/>
    <lineage>
        <taxon>Bacteria</taxon>
        <taxon>Bacillati</taxon>
        <taxon>Actinomycetota</taxon>
        <taxon>Actinomycetes</taxon>
        <taxon>Kitasatosporales</taxon>
        <taxon>Streptomycetaceae</taxon>
        <taxon>Streptomyces</taxon>
    </lineage>
</organism>